<dbReference type="PROSITE" id="PS51257">
    <property type="entry name" value="PROKAR_LIPOPROTEIN"/>
    <property type="match status" value="1"/>
</dbReference>
<dbReference type="Proteomes" id="UP000215377">
    <property type="component" value="Unassembled WGS sequence"/>
</dbReference>
<evidence type="ECO:0000313" key="2">
    <source>
        <dbReference type="EMBL" id="OWU73455.1"/>
    </source>
</evidence>
<gene>
    <name evidence="2" type="ORF">ATO3_12335</name>
</gene>
<accession>A0A225NI04</accession>
<keyword evidence="3" id="KW-1185">Reference proteome</keyword>
<organism evidence="2 3">
    <name type="scientific">Marinibacterium profundimaris</name>
    <dbReference type="NCBI Taxonomy" id="1679460"/>
    <lineage>
        <taxon>Bacteria</taxon>
        <taxon>Pseudomonadati</taxon>
        <taxon>Pseudomonadota</taxon>
        <taxon>Alphaproteobacteria</taxon>
        <taxon>Rhodobacterales</taxon>
        <taxon>Paracoccaceae</taxon>
        <taxon>Marinibacterium</taxon>
    </lineage>
</organism>
<evidence type="ECO:0000256" key="1">
    <source>
        <dbReference type="SAM" id="SignalP"/>
    </source>
</evidence>
<dbReference type="AlphaFoldDB" id="A0A225NI04"/>
<reference evidence="2 3" key="1">
    <citation type="submission" date="2013-04" db="EMBL/GenBank/DDBJ databases">
        <title>Oceanicola sp. 22II1-22F33 Genome Sequencing.</title>
        <authorList>
            <person name="Lai Q."/>
            <person name="Li G."/>
            <person name="Shao Z."/>
        </authorList>
    </citation>
    <scope>NUCLEOTIDE SEQUENCE [LARGE SCALE GENOMIC DNA]</scope>
    <source>
        <strain evidence="2 3">22II1-22F33</strain>
    </source>
</reference>
<comment type="caution">
    <text evidence="2">The sequence shown here is derived from an EMBL/GenBank/DDBJ whole genome shotgun (WGS) entry which is preliminary data.</text>
</comment>
<protein>
    <recommendedName>
        <fullName evidence="4">Lipoprotein</fullName>
    </recommendedName>
</protein>
<proteinExistence type="predicted"/>
<sequence>MTIRFTLAALALGAAALAGCDDTAVPSGGGQMAPSPAGPPFIESMDGSVSNAAISSCSNALDAQTDGAVRVVGSEFSQAATAVYMRVGTNGAPWRCLVSNDGSNPSLMFMGSEGSL</sequence>
<evidence type="ECO:0008006" key="4">
    <source>
        <dbReference type="Google" id="ProtNLM"/>
    </source>
</evidence>
<dbReference type="RefSeq" id="WP_198963266.1">
    <property type="nucleotide sequence ID" value="NZ_AQQR01000004.1"/>
</dbReference>
<name>A0A225NI04_9RHOB</name>
<feature type="signal peptide" evidence="1">
    <location>
        <begin position="1"/>
        <end position="20"/>
    </location>
</feature>
<dbReference type="EMBL" id="AQQR01000004">
    <property type="protein sequence ID" value="OWU73455.1"/>
    <property type="molecule type" value="Genomic_DNA"/>
</dbReference>
<keyword evidence="1" id="KW-0732">Signal</keyword>
<evidence type="ECO:0000313" key="3">
    <source>
        <dbReference type="Proteomes" id="UP000215377"/>
    </source>
</evidence>
<feature type="chain" id="PRO_5012466038" description="Lipoprotein" evidence="1">
    <location>
        <begin position="21"/>
        <end position="116"/>
    </location>
</feature>